<organism evidence="3 4">
    <name type="scientific">Sinorhizobium fredii (strain NBRC 101917 / NGR234)</name>
    <dbReference type="NCBI Taxonomy" id="394"/>
    <lineage>
        <taxon>Bacteria</taxon>
        <taxon>Pseudomonadati</taxon>
        <taxon>Pseudomonadota</taxon>
        <taxon>Alphaproteobacteria</taxon>
        <taxon>Hyphomicrobiales</taxon>
        <taxon>Rhizobiaceae</taxon>
        <taxon>Sinorhizobium/Ensifer group</taxon>
        <taxon>Sinorhizobium</taxon>
    </lineage>
</organism>
<dbReference type="PATRIC" id="fig|394.7.peg.4643"/>
<evidence type="ECO:0000313" key="4">
    <source>
        <dbReference type="Proteomes" id="UP000001054"/>
    </source>
</evidence>
<dbReference type="SUPFAM" id="SSF159664">
    <property type="entry name" value="CobE/GbiG C-terminal domain-like"/>
    <property type="match status" value="1"/>
</dbReference>
<dbReference type="HOGENOM" id="CLU_1189158_0_0_5"/>
<name>C3MDR2_SINFN</name>
<evidence type="ECO:0000259" key="2">
    <source>
        <dbReference type="Pfam" id="PF01890"/>
    </source>
</evidence>
<dbReference type="Proteomes" id="UP000001054">
    <property type="component" value="Chromosome"/>
</dbReference>
<evidence type="ECO:0000313" key="3">
    <source>
        <dbReference type="EMBL" id="ACP25581.1"/>
    </source>
</evidence>
<sequence length="233" mass="24338">MRRRPCERIERASGAADPFRGPDPVLSRPVRLSAQAGASYGTPTAARINTSGYWATRADVQWIAASSRAPWDVWRCRGAAPQMPSVTRPDPTAKLVLGLGCERNTEPGEVIALAERALAEAGAGRTDVTFVASLDARAEEPAIHAAGRYFGVPVRFFDAATLEAEATRLQNPSEIVFAYTGCHGVAEGAALAGAGRDAVLLVPKIRSACATAAIAGPRHCAGACTETAASDPV</sequence>
<dbReference type="InterPro" id="IPR002750">
    <property type="entry name" value="CobE/GbiG_C"/>
</dbReference>
<feature type="region of interest" description="Disordered" evidence="1">
    <location>
        <begin position="1"/>
        <end position="24"/>
    </location>
</feature>
<evidence type="ECO:0000256" key="1">
    <source>
        <dbReference type="SAM" id="MobiDB-lite"/>
    </source>
</evidence>
<dbReference type="Gene3D" id="3.30.420.180">
    <property type="entry name" value="CobE/GbiG C-terminal domain"/>
    <property type="match status" value="1"/>
</dbReference>
<gene>
    <name evidence="3" type="primary">cobE</name>
    <name evidence="3" type="ordered locus">NGR_c18170</name>
</gene>
<feature type="compositionally biased region" description="Basic and acidic residues" evidence="1">
    <location>
        <begin position="1"/>
        <end position="11"/>
    </location>
</feature>
<dbReference type="AlphaFoldDB" id="C3MDR2"/>
<dbReference type="KEGG" id="rhi:NGR_c18170"/>
<dbReference type="EMBL" id="CP001389">
    <property type="protein sequence ID" value="ACP25581.1"/>
    <property type="molecule type" value="Genomic_DNA"/>
</dbReference>
<feature type="domain" description="CobE/GbiG C-terminal" evidence="2">
    <location>
        <begin position="95"/>
        <end position="215"/>
    </location>
</feature>
<dbReference type="InterPro" id="IPR036518">
    <property type="entry name" value="CobE/GbiG_C_sf"/>
</dbReference>
<dbReference type="PANTHER" id="PTHR37477">
    <property type="entry name" value="COBALT-PRECORRIN-5A HYDROLASE"/>
    <property type="match status" value="1"/>
</dbReference>
<keyword evidence="4" id="KW-1185">Reference proteome</keyword>
<dbReference type="OrthoDB" id="7360651at2"/>
<dbReference type="PANTHER" id="PTHR37477:SF1">
    <property type="entry name" value="COBALT-PRECORRIN-5A HYDROLASE"/>
    <property type="match status" value="1"/>
</dbReference>
<dbReference type="Pfam" id="PF01890">
    <property type="entry name" value="CbiG_C"/>
    <property type="match status" value="1"/>
</dbReference>
<accession>C3MDR2</accession>
<dbReference type="STRING" id="394.NGR_c18170"/>
<reference evidence="3 4" key="1">
    <citation type="journal article" date="2009" name="Appl. Environ. Microbiol.">
        <title>Rhizobium sp. strain NGR234 possesses a remarkable number of secretion systems.</title>
        <authorList>
            <person name="Schmeisser C."/>
            <person name="Liesegang H."/>
            <person name="Krysciak D."/>
            <person name="Bakkou N."/>
            <person name="Le Quere A."/>
            <person name="Wollherr A."/>
            <person name="Heinemeyer I."/>
            <person name="Morgenstern B."/>
            <person name="Pommerening-Roeser A."/>
            <person name="Flores M."/>
            <person name="Palacios R."/>
            <person name="Brenner S."/>
            <person name="Gottschalk G."/>
            <person name="Schmitz R.A."/>
            <person name="Broughton W.J."/>
            <person name="Perret X."/>
            <person name="Strittmatter A.W."/>
            <person name="Streit W.R."/>
        </authorList>
    </citation>
    <scope>NUCLEOTIDE SEQUENCE [LARGE SCALE GENOMIC DNA]</scope>
    <source>
        <strain evidence="4">NBRC 101917 / NGR234</strain>
    </source>
</reference>
<dbReference type="GO" id="GO:0009236">
    <property type="term" value="P:cobalamin biosynthetic process"/>
    <property type="evidence" value="ECO:0007669"/>
    <property type="project" value="InterPro"/>
</dbReference>
<dbReference type="InterPro" id="IPR052553">
    <property type="entry name" value="CbiG_hydrolase"/>
</dbReference>
<dbReference type="eggNOG" id="COG1010">
    <property type="taxonomic scope" value="Bacteria"/>
</dbReference>
<proteinExistence type="predicted"/>
<protein>
    <submittedName>
        <fullName evidence="3">CobE protein</fullName>
    </submittedName>
</protein>